<dbReference type="PANTHER" id="PTHR42884">
    <property type="entry name" value="PROPROTEIN CONVERTASE SUBTILISIN/KEXIN-RELATED"/>
    <property type="match status" value="1"/>
</dbReference>
<keyword evidence="11" id="KW-0865">Zymogen</keyword>
<dbReference type="FunFam" id="2.60.120.260:FF:000026">
    <property type="entry name" value="proprotein convertase subtilisin/kexin type 7"/>
    <property type="match status" value="1"/>
</dbReference>
<dbReference type="SUPFAM" id="SSF49785">
    <property type="entry name" value="Galactose-binding domain-like"/>
    <property type="match status" value="1"/>
</dbReference>
<feature type="domain" description="P/Homo B" evidence="18">
    <location>
        <begin position="497"/>
        <end position="635"/>
    </location>
</feature>
<dbReference type="SUPFAM" id="SSF52743">
    <property type="entry name" value="Subtilisin-like"/>
    <property type="match status" value="1"/>
</dbReference>
<dbReference type="InterPro" id="IPR034182">
    <property type="entry name" value="Kexin/furin"/>
</dbReference>
<evidence type="ECO:0000256" key="12">
    <source>
        <dbReference type="ARBA" id="ARBA00023180"/>
    </source>
</evidence>
<feature type="compositionally biased region" description="Basic and acidic residues" evidence="15">
    <location>
        <begin position="678"/>
        <end position="691"/>
    </location>
</feature>
<name>A0A0V1PYU3_9ASCO</name>
<dbReference type="InterPro" id="IPR022398">
    <property type="entry name" value="Peptidase_S8_His-AS"/>
</dbReference>
<feature type="signal peptide" evidence="17">
    <location>
        <begin position="1"/>
        <end position="20"/>
    </location>
</feature>
<feature type="active site" description="Charge relay system" evidence="13 14">
    <location>
        <position position="212"/>
    </location>
</feature>
<protein>
    <submittedName>
        <fullName evidence="19">Proprotein convertase P-domain-containing protein</fullName>
    </submittedName>
</protein>
<feature type="compositionally biased region" description="Acidic residues" evidence="15">
    <location>
        <begin position="803"/>
        <end position="815"/>
    </location>
</feature>
<feature type="compositionally biased region" description="Low complexity" evidence="15">
    <location>
        <begin position="910"/>
        <end position="924"/>
    </location>
</feature>
<keyword evidence="10 16" id="KW-0472">Membrane</keyword>
<evidence type="ECO:0000256" key="14">
    <source>
        <dbReference type="PROSITE-ProRule" id="PRU01240"/>
    </source>
</evidence>
<feature type="compositionally biased region" description="Basic and acidic residues" evidence="15">
    <location>
        <begin position="828"/>
        <end position="839"/>
    </location>
</feature>
<keyword evidence="8" id="KW-0106">Calcium</keyword>
<feature type="compositionally biased region" description="Acidic residues" evidence="15">
    <location>
        <begin position="737"/>
        <end position="746"/>
    </location>
</feature>
<feature type="compositionally biased region" description="Basic and acidic residues" evidence="15">
    <location>
        <begin position="651"/>
        <end position="663"/>
    </location>
</feature>
<dbReference type="InterPro" id="IPR036852">
    <property type="entry name" value="Peptidase_S8/S53_dom_sf"/>
</dbReference>
<dbReference type="GO" id="GO:0004252">
    <property type="term" value="F:serine-type endopeptidase activity"/>
    <property type="evidence" value="ECO:0007669"/>
    <property type="project" value="UniProtKB-UniRule"/>
</dbReference>
<dbReference type="Gene3D" id="2.60.120.260">
    <property type="entry name" value="Galactose-binding domain-like"/>
    <property type="match status" value="1"/>
</dbReference>
<dbReference type="CDD" id="cd04059">
    <property type="entry name" value="Peptidases_S8_Protein_convertases_Kexins_Furin-like"/>
    <property type="match status" value="1"/>
</dbReference>
<keyword evidence="20" id="KW-1185">Reference proteome</keyword>
<dbReference type="PRINTS" id="PR00723">
    <property type="entry name" value="SUBTILISIN"/>
</dbReference>
<dbReference type="AlphaFoldDB" id="A0A0V1PYU3"/>
<evidence type="ECO:0000256" key="3">
    <source>
        <dbReference type="ARBA" id="ARBA00022670"/>
    </source>
</evidence>
<evidence type="ECO:0000256" key="10">
    <source>
        <dbReference type="ARBA" id="ARBA00023136"/>
    </source>
</evidence>
<evidence type="ECO:0000259" key="18">
    <source>
        <dbReference type="PROSITE" id="PS51829"/>
    </source>
</evidence>
<dbReference type="InterPro" id="IPR000209">
    <property type="entry name" value="Peptidase_S8/S53_dom"/>
</dbReference>
<keyword evidence="9 16" id="KW-1133">Transmembrane helix</keyword>
<feature type="region of interest" description="Disordered" evidence="15">
    <location>
        <begin position="651"/>
        <end position="749"/>
    </location>
</feature>
<accession>A0A0V1PYU3</accession>
<reference evidence="19 20" key="1">
    <citation type="submission" date="2015-11" db="EMBL/GenBank/DDBJ databases">
        <title>The genome of Debaryomyces fabryi.</title>
        <authorList>
            <person name="Tafer H."/>
            <person name="Lopandic K."/>
        </authorList>
    </citation>
    <scope>NUCLEOTIDE SEQUENCE [LARGE SCALE GENOMIC DNA]</scope>
    <source>
        <strain evidence="19 20">CBS 789</strain>
    </source>
</reference>
<dbReference type="RefSeq" id="XP_015467494.1">
    <property type="nucleotide sequence ID" value="XM_015611650.1"/>
</dbReference>
<dbReference type="InterPro" id="IPR023828">
    <property type="entry name" value="Peptidase_S8_Ser-AS"/>
</dbReference>
<feature type="compositionally biased region" description="Basic and acidic residues" evidence="15">
    <location>
        <begin position="890"/>
        <end position="908"/>
    </location>
</feature>
<gene>
    <name evidence="19" type="ORF">AC631_02820</name>
</gene>
<evidence type="ECO:0000256" key="8">
    <source>
        <dbReference type="ARBA" id="ARBA00022837"/>
    </source>
</evidence>
<feature type="active site" description="Charge relay system" evidence="13 14">
    <location>
        <position position="421"/>
    </location>
</feature>
<feature type="compositionally biased region" description="Basic and acidic residues" evidence="15">
    <location>
        <begin position="862"/>
        <end position="871"/>
    </location>
</feature>
<keyword evidence="5 17" id="KW-0732">Signal</keyword>
<evidence type="ECO:0000256" key="9">
    <source>
        <dbReference type="ARBA" id="ARBA00022989"/>
    </source>
</evidence>
<comment type="caution">
    <text evidence="19">The sequence shown here is derived from an EMBL/GenBank/DDBJ whole genome shotgun (WGS) entry which is preliminary data.</text>
</comment>
<evidence type="ECO:0000256" key="15">
    <source>
        <dbReference type="SAM" id="MobiDB-lite"/>
    </source>
</evidence>
<evidence type="ECO:0000256" key="13">
    <source>
        <dbReference type="PIRSR" id="PIRSR615500-1"/>
    </source>
</evidence>
<dbReference type="InterPro" id="IPR008979">
    <property type="entry name" value="Galactose-bd-like_sf"/>
</dbReference>
<feature type="transmembrane region" description="Helical" evidence="16">
    <location>
        <begin position="760"/>
        <end position="779"/>
    </location>
</feature>
<dbReference type="PROSITE" id="PS51829">
    <property type="entry name" value="P_HOMO_B"/>
    <property type="match status" value="1"/>
</dbReference>
<dbReference type="GeneID" id="26839829"/>
<dbReference type="Proteomes" id="UP000054251">
    <property type="component" value="Unassembled WGS sequence"/>
</dbReference>
<evidence type="ECO:0000256" key="11">
    <source>
        <dbReference type="ARBA" id="ARBA00023145"/>
    </source>
</evidence>
<dbReference type="PROSITE" id="PS00138">
    <property type="entry name" value="SUBTILASE_SER"/>
    <property type="match status" value="1"/>
</dbReference>
<feature type="compositionally biased region" description="Basic and acidic residues" evidence="15">
    <location>
        <begin position="713"/>
        <end position="724"/>
    </location>
</feature>
<evidence type="ECO:0000313" key="20">
    <source>
        <dbReference type="Proteomes" id="UP000054251"/>
    </source>
</evidence>
<dbReference type="GO" id="GO:0016485">
    <property type="term" value="P:protein processing"/>
    <property type="evidence" value="ECO:0007669"/>
    <property type="project" value="TreeGrafter"/>
</dbReference>
<dbReference type="Gene3D" id="3.40.50.200">
    <property type="entry name" value="Peptidase S8/S53 domain"/>
    <property type="match status" value="1"/>
</dbReference>
<evidence type="ECO:0000256" key="4">
    <source>
        <dbReference type="ARBA" id="ARBA00022692"/>
    </source>
</evidence>
<comment type="similarity">
    <text evidence="2">Belongs to the peptidase S8 family. Furin subfamily.</text>
</comment>
<feature type="chain" id="PRO_5006884555" evidence="17">
    <location>
        <begin position="21"/>
        <end position="924"/>
    </location>
</feature>
<keyword evidence="3 14" id="KW-0645">Protease</keyword>
<keyword evidence="12" id="KW-0325">Glycoprotein</keyword>
<evidence type="ECO:0000256" key="16">
    <source>
        <dbReference type="SAM" id="Phobius"/>
    </source>
</evidence>
<keyword evidence="7 14" id="KW-0720">Serine protease</keyword>
<dbReference type="InterPro" id="IPR015500">
    <property type="entry name" value="Peptidase_S8_subtilisin-rel"/>
</dbReference>
<dbReference type="GO" id="GO:0007323">
    <property type="term" value="P:peptide pheromone maturation"/>
    <property type="evidence" value="ECO:0007669"/>
    <property type="project" value="UniProtKB-ARBA"/>
</dbReference>
<dbReference type="Pfam" id="PF01483">
    <property type="entry name" value="P_proprotein"/>
    <property type="match status" value="1"/>
</dbReference>
<dbReference type="PROSITE" id="PS00137">
    <property type="entry name" value="SUBTILASE_HIS"/>
    <property type="match status" value="1"/>
</dbReference>
<feature type="region of interest" description="Disordered" evidence="15">
    <location>
        <begin position="800"/>
        <end position="924"/>
    </location>
</feature>
<keyword evidence="4 16" id="KW-0812">Transmembrane</keyword>
<feature type="compositionally biased region" description="Polar residues" evidence="15">
    <location>
        <begin position="872"/>
        <end position="889"/>
    </location>
</feature>
<evidence type="ECO:0000256" key="17">
    <source>
        <dbReference type="SAM" id="SignalP"/>
    </source>
</evidence>
<comment type="subcellular location">
    <subcellularLocation>
        <location evidence="1">Membrane</location>
    </subcellularLocation>
</comment>
<feature type="compositionally biased region" description="Low complexity" evidence="15">
    <location>
        <begin position="696"/>
        <end position="712"/>
    </location>
</feature>
<dbReference type="Pfam" id="PF00082">
    <property type="entry name" value="Peptidase_S8"/>
    <property type="match status" value="1"/>
</dbReference>
<dbReference type="OrthoDB" id="300641at2759"/>
<evidence type="ECO:0000313" key="19">
    <source>
        <dbReference type="EMBL" id="KSA01392.1"/>
    </source>
</evidence>
<evidence type="ECO:0000256" key="2">
    <source>
        <dbReference type="ARBA" id="ARBA00005325"/>
    </source>
</evidence>
<evidence type="ECO:0000256" key="5">
    <source>
        <dbReference type="ARBA" id="ARBA00022729"/>
    </source>
</evidence>
<dbReference type="InterPro" id="IPR002884">
    <property type="entry name" value="P_dom"/>
</dbReference>
<dbReference type="EMBL" id="LMYN01000054">
    <property type="protein sequence ID" value="KSA01392.1"/>
    <property type="molecule type" value="Genomic_DNA"/>
</dbReference>
<dbReference type="GO" id="GO:0005802">
    <property type="term" value="C:trans-Golgi network"/>
    <property type="evidence" value="ECO:0007669"/>
    <property type="project" value="TreeGrafter"/>
</dbReference>
<organism evidence="19 20">
    <name type="scientific">Debaryomyces fabryi</name>
    <dbReference type="NCBI Taxonomy" id="58627"/>
    <lineage>
        <taxon>Eukaryota</taxon>
        <taxon>Fungi</taxon>
        <taxon>Dikarya</taxon>
        <taxon>Ascomycota</taxon>
        <taxon>Saccharomycotina</taxon>
        <taxon>Pichiomycetes</taxon>
        <taxon>Debaryomycetaceae</taxon>
        <taxon>Debaryomyces</taxon>
    </lineage>
</organism>
<evidence type="ECO:0000256" key="6">
    <source>
        <dbReference type="ARBA" id="ARBA00022801"/>
    </source>
</evidence>
<dbReference type="GO" id="GO:0000139">
    <property type="term" value="C:Golgi membrane"/>
    <property type="evidence" value="ECO:0007669"/>
    <property type="project" value="TreeGrafter"/>
</dbReference>
<dbReference type="PANTHER" id="PTHR42884:SF14">
    <property type="entry name" value="NEUROENDOCRINE CONVERTASE 1"/>
    <property type="match status" value="1"/>
</dbReference>
<feature type="active site" description="Charge relay system" evidence="13 14">
    <location>
        <position position="250"/>
    </location>
</feature>
<evidence type="ECO:0000256" key="7">
    <source>
        <dbReference type="ARBA" id="ARBA00022825"/>
    </source>
</evidence>
<proteinExistence type="inferred from homology"/>
<evidence type="ECO:0000256" key="1">
    <source>
        <dbReference type="ARBA" id="ARBA00004370"/>
    </source>
</evidence>
<dbReference type="PROSITE" id="PS51892">
    <property type="entry name" value="SUBTILASE"/>
    <property type="match status" value="1"/>
</dbReference>
<sequence length="924" mass="103399">MLHVGRIIVIISLVANLVGGFRIPKRDYDLKNYFIIELDTLNSSEPLYNFIEKYADNYKYEHQVRGLDDHFVFSISKEHPHNEFIGNFNSNNENLIKRSGGFEDEFDDLVSNPHLKSIHLLTPKRLTKRMPVPITEEEYKISMENQAKRGVNIVDSAQLPLKEVSEKLGINDPIFQKQWHLVNTFYPGHDVNVTGLWYEGNTGKGIVTAVVDDGLDYESEDLHDNFNSLGSWDFNDNTNLPKPRLFDDYHGTRCAGEIGAVKNDVCGVGVAYDSQISGIRILSGTISAEEEASAMMYGLDVNDIYSCSWGPTDDGRTLSQPDVIVKKAMIKGIQTGRKDKGAVYVFASGNGGRFEDSCNFDGYTNSIYSITVGAIDYKGLHPTYAEACSAVMVVTYSSGSGEHIHTTDIKKKCSALHGGTSAAAPLAAGIYSLVLHANPNLTWRDVQYVSALSSVPINEDDGNYQTTALGRKYSHKYGYGKIDAYAMAQFAKTWKNVKPQAWYYSDVQKVGMTITPEKQNNVIKKTIKISKEDLKIVNLERVEHITVTVNIQATARGKVGVRLISPHKITSDLATFRPQDTSGAGFKDWTFMSVAHWGESGVGEWAVEVFSDYPMDDNRITFQDWQLRLFGESIDPEKAEVYDITKDYSAERREKQKEHDKKPIGVQDPHSSTVESQAESKKETKTKDTKTKATKTKATSTSKTSPVTTSAKPEGKVDATEKPKTTSKSSPKPDPTETSEPEEEEDGKNKQYTADHTGQYFMAIAVIGFIIVIIFMRYHKTPGSSRRRRRREEYEFDIIPGEDYTDSEDDNDDSLDLGHRNDRRHNSRNSDETRDRLFDEFNAETLPDYDDGMFAIGNEDDDHPHDSRAEQNSKSSNRPPADSTSNDSKSAAKDIEASARTSNDHENTDTNENTTSTSESRTSV</sequence>
<keyword evidence="6 14" id="KW-0378">Hydrolase</keyword>
<dbReference type="FunFam" id="3.40.50.200:FF:000005">
    <property type="entry name" value="Proprotein convertase subtilisin/kexin type 7"/>
    <property type="match status" value="1"/>
</dbReference>